<dbReference type="InterPro" id="IPR046348">
    <property type="entry name" value="SIS_dom_sf"/>
</dbReference>
<dbReference type="InterPro" id="IPR036388">
    <property type="entry name" value="WH-like_DNA-bd_sf"/>
</dbReference>
<dbReference type="Gene3D" id="3.40.50.10490">
    <property type="entry name" value="Glucose-6-phosphate isomerase like protein, domain 1"/>
    <property type="match status" value="1"/>
</dbReference>
<dbReference type="SUPFAM" id="SSF53697">
    <property type="entry name" value="SIS domain"/>
    <property type="match status" value="1"/>
</dbReference>
<dbReference type="SUPFAM" id="SSF46689">
    <property type="entry name" value="Homeodomain-like"/>
    <property type="match status" value="1"/>
</dbReference>
<organism evidence="2 3">
    <name type="scientific">Sodalis ligni</name>
    <dbReference type="NCBI Taxonomy" id="2697027"/>
    <lineage>
        <taxon>Bacteria</taxon>
        <taxon>Pseudomonadati</taxon>
        <taxon>Pseudomonadota</taxon>
        <taxon>Gammaproteobacteria</taxon>
        <taxon>Enterobacterales</taxon>
        <taxon>Bruguierivoracaceae</taxon>
        <taxon>Sodalis</taxon>
    </lineage>
</organism>
<dbReference type="AlphaFoldDB" id="A0A4R1NJS4"/>
<feature type="domain" description="HTH rpiR-type" evidence="1">
    <location>
        <begin position="8"/>
        <end position="84"/>
    </location>
</feature>
<dbReference type="InterPro" id="IPR047640">
    <property type="entry name" value="RpiR-like"/>
</dbReference>
<proteinExistence type="predicted"/>
<dbReference type="PANTHER" id="PTHR30514">
    <property type="entry name" value="GLUCOKINASE"/>
    <property type="match status" value="1"/>
</dbReference>
<dbReference type="GO" id="GO:0003700">
    <property type="term" value="F:DNA-binding transcription factor activity"/>
    <property type="evidence" value="ECO:0007669"/>
    <property type="project" value="InterPro"/>
</dbReference>
<gene>
    <name evidence="2" type="ORF">EZJ58_5721</name>
</gene>
<evidence type="ECO:0000313" key="2">
    <source>
        <dbReference type="EMBL" id="TCL07397.1"/>
    </source>
</evidence>
<dbReference type="PROSITE" id="PS51071">
    <property type="entry name" value="HTH_RPIR"/>
    <property type="match status" value="1"/>
</dbReference>
<name>A0A4R1NJS4_9GAMM</name>
<dbReference type="GO" id="GO:0097367">
    <property type="term" value="F:carbohydrate derivative binding"/>
    <property type="evidence" value="ECO:0007669"/>
    <property type="project" value="InterPro"/>
</dbReference>
<dbReference type="GO" id="GO:1901135">
    <property type="term" value="P:carbohydrate derivative metabolic process"/>
    <property type="evidence" value="ECO:0007669"/>
    <property type="project" value="InterPro"/>
</dbReference>
<dbReference type="RefSeq" id="WP_132927582.1">
    <property type="nucleotide sequence ID" value="NZ_SJOI01000001.1"/>
</dbReference>
<reference evidence="2 3" key="1">
    <citation type="submission" date="2019-02" db="EMBL/GenBank/DDBJ databases">
        <title>Investigation of anaerobic lignin degradation for improved lignocellulosic biofuels.</title>
        <authorList>
            <person name="Deangelis K."/>
        </authorList>
    </citation>
    <scope>NUCLEOTIDE SEQUENCE [LARGE SCALE GENOMIC DNA]</scope>
    <source>
        <strain evidence="2 3">159R</strain>
    </source>
</reference>
<evidence type="ECO:0000259" key="1">
    <source>
        <dbReference type="PROSITE" id="PS51071"/>
    </source>
</evidence>
<keyword evidence="3" id="KW-1185">Reference proteome</keyword>
<dbReference type="PANTHER" id="PTHR30514:SF18">
    <property type="entry name" value="RPIR-FAMILY TRANSCRIPTIONAL REGULATOR"/>
    <property type="match status" value="1"/>
</dbReference>
<dbReference type="InterPro" id="IPR009057">
    <property type="entry name" value="Homeodomain-like_sf"/>
</dbReference>
<protein>
    <submittedName>
        <fullName evidence="2">RpiR family transcriptional regulator</fullName>
    </submittedName>
</protein>
<comment type="caution">
    <text evidence="2">The sequence shown here is derived from an EMBL/GenBank/DDBJ whole genome shotgun (WGS) entry which is preliminary data.</text>
</comment>
<dbReference type="GO" id="GO:0003677">
    <property type="term" value="F:DNA binding"/>
    <property type="evidence" value="ECO:0007669"/>
    <property type="project" value="InterPro"/>
</dbReference>
<evidence type="ECO:0000313" key="3">
    <source>
        <dbReference type="Proteomes" id="UP000294555"/>
    </source>
</evidence>
<dbReference type="EMBL" id="SJOI01000001">
    <property type="protein sequence ID" value="TCL07397.1"/>
    <property type="molecule type" value="Genomic_DNA"/>
</dbReference>
<dbReference type="OrthoDB" id="8582409at2"/>
<sequence length="293" mass="33378">MTVSQAHSDIVARIEASFVHQTPSGKRIASWLLANLAQIPFETADSIARSADTSGITVGRYLRRIGYRNLDDFKRELRQESGTLYQTWGVTDRLDAYRQRSEQPRRQKLQQSLGLELDAIQHAYQLAQTETFDTVCRQLAEADAVFVVGIQSTRGIANAFFSHLEYLRPNVWFADGLSGTYVESLNSGFTHPYLVVTDTRAYSVMARKYCRVASERGLRLALITDLFCPWARDYPADLLQLKTDTGHFWDALSPFSCLFNLMLSVVVEHLGDDMERRLAANRWLQRELGQFEP</sequence>
<dbReference type="Gene3D" id="1.10.10.10">
    <property type="entry name" value="Winged helix-like DNA-binding domain superfamily/Winged helix DNA-binding domain"/>
    <property type="match status" value="1"/>
</dbReference>
<accession>A0A4R1NJS4</accession>
<dbReference type="Proteomes" id="UP000294555">
    <property type="component" value="Unassembled WGS sequence"/>
</dbReference>
<dbReference type="InterPro" id="IPR000281">
    <property type="entry name" value="HTH_RpiR"/>
</dbReference>